<dbReference type="EMBL" id="JABSTU010000010">
    <property type="protein sequence ID" value="KAH8018228.1"/>
    <property type="molecule type" value="Genomic_DNA"/>
</dbReference>
<evidence type="ECO:0000313" key="2">
    <source>
        <dbReference type="EMBL" id="KAH8018228.1"/>
    </source>
</evidence>
<name>A0A9J6D804_RHIMP</name>
<sequence>MQSNESHLNTEATGTTNHDVSAISLRLPAYWERKSSIWCTQAESQFVLSGMRTEQCKYHIVVSALSPAAAEEVSDLFSGLHSTTSYSTLKAALLE</sequence>
<dbReference type="AlphaFoldDB" id="A0A9J6D804"/>
<comment type="caution">
    <text evidence="2">The sequence shown here is derived from an EMBL/GenBank/DDBJ whole genome shotgun (WGS) entry which is preliminary data.</text>
</comment>
<protein>
    <recommendedName>
        <fullName evidence="1">DUF7041 domain-containing protein</fullName>
    </recommendedName>
</protein>
<dbReference type="Proteomes" id="UP000821866">
    <property type="component" value="Chromosome 8"/>
</dbReference>
<dbReference type="InterPro" id="IPR055469">
    <property type="entry name" value="DUF7041"/>
</dbReference>
<reference evidence="2" key="1">
    <citation type="journal article" date="2020" name="Cell">
        <title>Large-Scale Comparative Analyses of Tick Genomes Elucidate Their Genetic Diversity and Vector Capacities.</title>
        <authorList>
            <consortium name="Tick Genome and Microbiome Consortium (TIGMIC)"/>
            <person name="Jia N."/>
            <person name="Wang J."/>
            <person name="Shi W."/>
            <person name="Du L."/>
            <person name="Sun Y."/>
            <person name="Zhan W."/>
            <person name="Jiang J.F."/>
            <person name="Wang Q."/>
            <person name="Zhang B."/>
            <person name="Ji P."/>
            <person name="Bell-Sakyi L."/>
            <person name="Cui X.M."/>
            <person name="Yuan T.T."/>
            <person name="Jiang B.G."/>
            <person name="Yang W.F."/>
            <person name="Lam T.T."/>
            <person name="Chang Q.C."/>
            <person name="Ding S.J."/>
            <person name="Wang X.J."/>
            <person name="Zhu J.G."/>
            <person name="Ruan X.D."/>
            <person name="Zhao L."/>
            <person name="Wei J.T."/>
            <person name="Ye R.Z."/>
            <person name="Que T.C."/>
            <person name="Du C.H."/>
            <person name="Zhou Y.H."/>
            <person name="Cheng J.X."/>
            <person name="Dai P.F."/>
            <person name="Guo W.B."/>
            <person name="Han X.H."/>
            <person name="Huang E.J."/>
            <person name="Li L.F."/>
            <person name="Wei W."/>
            <person name="Gao Y.C."/>
            <person name="Liu J.Z."/>
            <person name="Shao H.Z."/>
            <person name="Wang X."/>
            <person name="Wang C.C."/>
            <person name="Yang T.C."/>
            <person name="Huo Q.B."/>
            <person name="Li W."/>
            <person name="Chen H.Y."/>
            <person name="Chen S.E."/>
            <person name="Zhou L.G."/>
            <person name="Ni X.B."/>
            <person name="Tian J.H."/>
            <person name="Sheng Y."/>
            <person name="Liu T."/>
            <person name="Pan Y.S."/>
            <person name="Xia L.Y."/>
            <person name="Li J."/>
            <person name="Zhao F."/>
            <person name="Cao W.C."/>
        </authorList>
    </citation>
    <scope>NUCLEOTIDE SEQUENCE</scope>
    <source>
        <strain evidence="2">Rmic-2018</strain>
    </source>
</reference>
<gene>
    <name evidence="2" type="ORF">HPB51_000472</name>
</gene>
<dbReference type="PANTHER" id="PTHR33327">
    <property type="entry name" value="ENDONUCLEASE"/>
    <property type="match status" value="1"/>
</dbReference>
<keyword evidence="3" id="KW-1185">Reference proteome</keyword>
<dbReference type="PANTHER" id="PTHR33327:SF3">
    <property type="entry name" value="RNA-DIRECTED DNA POLYMERASE"/>
    <property type="match status" value="1"/>
</dbReference>
<dbReference type="Pfam" id="PF23055">
    <property type="entry name" value="DUF7041"/>
    <property type="match status" value="1"/>
</dbReference>
<organism evidence="2 3">
    <name type="scientific">Rhipicephalus microplus</name>
    <name type="common">Cattle tick</name>
    <name type="synonym">Boophilus microplus</name>
    <dbReference type="NCBI Taxonomy" id="6941"/>
    <lineage>
        <taxon>Eukaryota</taxon>
        <taxon>Metazoa</taxon>
        <taxon>Ecdysozoa</taxon>
        <taxon>Arthropoda</taxon>
        <taxon>Chelicerata</taxon>
        <taxon>Arachnida</taxon>
        <taxon>Acari</taxon>
        <taxon>Parasitiformes</taxon>
        <taxon>Ixodida</taxon>
        <taxon>Ixodoidea</taxon>
        <taxon>Ixodidae</taxon>
        <taxon>Rhipicephalinae</taxon>
        <taxon>Rhipicephalus</taxon>
        <taxon>Boophilus</taxon>
    </lineage>
</organism>
<proteinExistence type="predicted"/>
<feature type="domain" description="DUF7041" evidence="1">
    <location>
        <begin position="27"/>
        <end position="94"/>
    </location>
</feature>
<accession>A0A9J6D804</accession>
<reference evidence="2" key="2">
    <citation type="submission" date="2021-09" db="EMBL/GenBank/DDBJ databases">
        <authorList>
            <person name="Jia N."/>
            <person name="Wang J."/>
            <person name="Shi W."/>
            <person name="Du L."/>
            <person name="Sun Y."/>
            <person name="Zhan W."/>
            <person name="Jiang J."/>
            <person name="Wang Q."/>
            <person name="Zhang B."/>
            <person name="Ji P."/>
            <person name="Sakyi L.B."/>
            <person name="Cui X."/>
            <person name="Yuan T."/>
            <person name="Jiang B."/>
            <person name="Yang W."/>
            <person name="Lam T.T.-Y."/>
            <person name="Chang Q."/>
            <person name="Ding S."/>
            <person name="Wang X."/>
            <person name="Zhu J."/>
            <person name="Ruan X."/>
            <person name="Zhao L."/>
            <person name="Wei J."/>
            <person name="Que T."/>
            <person name="Du C."/>
            <person name="Cheng J."/>
            <person name="Dai P."/>
            <person name="Han X."/>
            <person name="Huang E."/>
            <person name="Gao Y."/>
            <person name="Liu J."/>
            <person name="Shao H."/>
            <person name="Ye R."/>
            <person name="Li L."/>
            <person name="Wei W."/>
            <person name="Wang X."/>
            <person name="Wang C."/>
            <person name="Huo Q."/>
            <person name="Li W."/>
            <person name="Guo W."/>
            <person name="Chen H."/>
            <person name="Chen S."/>
            <person name="Zhou L."/>
            <person name="Zhou L."/>
            <person name="Ni X."/>
            <person name="Tian J."/>
            <person name="Zhou Y."/>
            <person name="Sheng Y."/>
            <person name="Liu T."/>
            <person name="Pan Y."/>
            <person name="Xia L."/>
            <person name="Li J."/>
            <person name="Zhao F."/>
            <person name="Cao W."/>
        </authorList>
    </citation>
    <scope>NUCLEOTIDE SEQUENCE</scope>
    <source>
        <strain evidence="2">Rmic-2018</strain>
        <tissue evidence="2">Larvae</tissue>
    </source>
</reference>
<evidence type="ECO:0000313" key="3">
    <source>
        <dbReference type="Proteomes" id="UP000821866"/>
    </source>
</evidence>
<evidence type="ECO:0000259" key="1">
    <source>
        <dbReference type="Pfam" id="PF23055"/>
    </source>
</evidence>